<dbReference type="PROSITE" id="PS51186">
    <property type="entry name" value="GNAT"/>
    <property type="match status" value="1"/>
</dbReference>
<name>A0ABT6N382_9SPHN</name>
<dbReference type="SUPFAM" id="SSF55729">
    <property type="entry name" value="Acyl-CoA N-acyltransferases (Nat)"/>
    <property type="match status" value="1"/>
</dbReference>
<feature type="domain" description="N-acetyltransferase" evidence="1">
    <location>
        <begin position="14"/>
        <end position="172"/>
    </location>
</feature>
<keyword evidence="3" id="KW-1185">Reference proteome</keyword>
<dbReference type="PANTHER" id="PTHR43610">
    <property type="entry name" value="BLL6696 PROTEIN"/>
    <property type="match status" value="1"/>
</dbReference>
<evidence type="ECO:0000259" key="1">
    <source>
        <dbReference type="PROSITE" id="PS51186"/>
    </source>
</evidence>
<comment type="caution">
    <text evidence="2">The sequence shown here is derived from an EMBL/GenBank/DDBJ whole genome shotgun (WGS) entry which is preliminary data.</text>
</comment>
<protein>
    <submittedName>
        <fullName evidence="2">GNAT family N-acetyltransferase</fullName>
    </submittedName>
</protein>
<dbReference type="RefSeq" id="WP_281044947.1">
    <property type="nucleotide sequence ID" value="NZ_JARYGZ010000001.1"/>
</dbReference>
<evidence type="ECO:0000313" key="3">
    <source>
        <dbReference type="Proteomes" id="UP001160625"/>
    </source>
</evidence>
<evidence type="ECO:0000313" key="2">
    <source>
        <dbReference type="EMBL" id="MDH7639697.1"/>
    </source>
</evidence>
<proteinExistence type="predicted"/>
<dbReference type="Gene3D" id="3.40.630.30">
    <property type="match status" value="1"/>
</dbReference>
<dbReference type="Pfam" id="PF13302">
    <property type="entry name" value="Acetyltransf_3"/>
    <property type="match status" value="1"/>
</dbReference>
<gene>
    <name evidence="2" type="ORF">QGN17_13245</name>
</gene>
<accession>A0ABT6N382</accession>
<organism evidence="2 3">
    <name type="scientific">Sphingomonas oryzagri</name>
    <dbReference type="NCBI Taxonomy" id="3042314"/>
    <lineage>
        <taxon>Bacteria</taxon>
        <taxon>Pseudomonadati</taxon>
        <taxon>Pseudomonadota</taxon>
        <taxon>Alphaproteobacteria</taxon>
        <taxon>Sphingomonadales</taxon>
        <taxon>Sphingomonadaceae</taxon>
        <taxon>Sphingomonas</taxon>
    </lineage>
</organism>
<dbReference type="InterPro" id="IPR016181">
    <property type="entry name" value="Acyl_CoA_acyltransferase"/>
</dbReference>
<dbReference type="Proteomes" id="UP001160625">
    <property type="component" value="Unassembled WGS sequence"/>
</dbReference>
<reference evidence="2" key="1">
    <citation type="submission" date="2023-04" db="EMBL/GenBank/DDBJ databases">
        <title>Sphingomonas sp. MAHUQ-71 isolated from rice field.</title>
        <authorList>
            <person name="Huq M.A."/>
        </authorList>
    </citation>
    <scope>NUCLEOTIDE SEQUENCE</scope>
    <source>
        <strain evidence="2">MAHUQ-71</strain>
    </source>
</reference>
<dbReference type="EMBL" id="JARYGZ010000001">
    <property type="protein sequence ID" value="MDH7639697.1"/>
    <property type="molecule type" value="Genomic_DNA"/>
</dbReference>
<dbReference type="InterPro" id="IPR000182">
    <property type="entry name" value="GNAT_dom"/>
</dbReference>
<sequence>MPFDFQPTLDGDLLALRPARPDDFDALFAVASDREIWEVHPAHDRWQEPVFRTFLDGAFADQGGLVAIEQASGAIVGFSRYSMGRCEPGEVEIGWTFLARRLWGGRYNAAMKRLMLDHAFRFVDTALFRVGEDNLRSRRAMEKIGGRLTGRTETVMLNGAPVTHVVYAIRRSDWATRAMAG</sequence>
<dbReference type="PANTHER" id="PTHR43610:SF1">
    <property type="entry name" value="N-ACETYLTRANSFERASE DOMAIN-CONTAINING PROTEIN"/>
    <property type="match status" value="1"/>
</dbReference>